<evidence type="ECO:0000313" key="2">
    <source>
        <dbReference type="EMBL" id="UOQ51135.1"/>
    </source>
</evidence>
<dbReference type="Proteomes" id="UP000831785">
    <property type="component" value="Chromosome"/>
</dbReference>
<name>A0ABY4F3J6_9BACT</name>
<dbReference type="EMBL" id="CP095049">
    <property type="protein sequence ID" value="UOQ51135.1"/>
    <property type="molecule type" value="Genomic_DNA"/>
</dbReference>
<evidence type="ECO:0000313" key="3">
    <source>
        <dbReference type="Proteomes" id="UP000831785"/>
    </source>
</evidence>
<accession>A0ABY4F3J6</accession>
<organism evidence="2 3">
    <name type="scientific">Hymenobacter cellulosivorans</name>
    <dbReference type="NCBI Taxonomy" id="2932249"/>
    <lineage>
        <taxon>Bacteria</taxon>
        <taxon>Pseudomonadati</taxon>
        <taxon>Bacteroidota</taxon>
        <taxon>Cytophagia</taxon>
        <taxon>Cytophagales</taxon>
        <taxon>Hymenobacteraceae</taxon>
        <taxon>Hymenobacter</taxon>
    </lineage>
</organism>
<feature type="compositionally biased region" description="Polar residues" evidence="1">
    <location>
        <begin position="46"/>
        <end position="62"/>
    </location>
</feature>
<gene>
    <name evidence="2" type="ORF">MUN80_15345</name>
</gene>
<dbReference type="RefSeq" id="WP_244714293.1">
    <property type="nucleotide sequence ID" value="NZ_CP095049.1"/>
</dbReference>
<sequence>MGSHSGHKDLPKRYFPSDTYIYAFTGGAYYTQPDKAPGQRIGLNSRGLSTQAAEPSNLVNGS</sequence>
<reference evidence="2 3" key="1">
    <citation type="submission" date="2022-04" db="EMBL/GenBank/DDBJ databases">
        <title>Hymenobacter sp. isolated from the air.</title>
        <authorList>
            <person name="Won M."/>
            <person name="Lee C.-M."/>
            <person name="Woen H.-Y."/>
            <person name="Kwon S.-W."/>
        </authorList>
    </citation>
    <scope>NUCLEOTIDE SEQUENCE [LARGE SCALE GENOMIC DNA]</scope>
    <source>
        <strain evidence="3">5116 S-27</strain>
    </source>
</reference>
<evidence type="ECO:0000256" key="1">
    <source>
        <dbReference type="SAM" id="MobiDB-lite"/>
    </source>
</evidence>
<feature type="region of interest" description="Disordered" evidence="1">
    <location>
        <begin position="34"/>
        <end position="62"/>
    </location>
</feature>
<keyword evidence="3" id="KW-1185">Reference proteome</keyword>
<protein>
    <submittedName>
        <fullName evidence="2">Uncharacterized protein</fullName>
    </submittedName>
</protein>
<proteinExistence type="predicted"/>